<sequence>MPLLHDKILFPTPHPTRLSELSRSSSAPSSGPLTYRRGLP</sequence>
<dbReference type="EMBL" id="CCFA01000073">
    <property type="protein sequence ID" value="CDR98516.1"/>
    <property type="molecule type" value="Genomic_DNA"/>
</dbReference>
<evidence type="ECO:0000256" key="1">
    <source>
        <dbReference type="SAM" id="MobiDB-lite"/>
    </source>
</evidence>
<evidence type="ECO:0000313" key="2">
    <source>
        <dbReference type="EMBL" id="CDR98516.1"/>
    </source>
</evidence>
<name>A0A0F7RRH9_9BASI</name>
<feature type="region of interest" description="Disordered" evidence="1">
    <location>
        <begin position="1"/>
        <end position="40"/>
    </location>
</feature>
<dbReference type="Proteomes" id="UP000242770">
    <property type="component" value="Unassembled WGS sequence"/>
</dbReference>
<evidence type="ECO:0000313" key="3">
    <source>
        <dbReference type="Proteomes" id="UP000242770"/>
    </source>
</evidence>
<organism evidence="2 3">
    <name type="scientific">Sporisorium scitamineum</name>
    <dbReference type="NCBI Taxonomy" id="49012"/>
    <lineage>
        <taxon>Eukaryota</taxon>
        <taxon>Fungi</taxon>
        <taxon>Dikarya</taxon>
        <taxon>Basidiomycota</taxon>
        <taxon>Ustilaginomycotina</taxon>
        <taxon>Ustilaginomycetes</taxon>
        <taxon>Ustilaginales</taxon>
        <taxon>Ustilaginaceae</taxon>
        <taxon>Sporisorium</taxon>
    </lineage>
</organism>
<accession>A0A0F7RRH9</accession>
<feature type="compositionally biased region" description="Low complexity" evidence="1">
    <location>
        <begin position="19"/>
        <end position="30"/>
    </location>
</feature>
<reference evidence="3" key="1">
    <citation type="submission" date="2014-06" db="EMBL/GenBank/DDBJ databases">
        <authorList>
            <person name="Berkman P.J."/>
        </authorList>
    </citation>
    <scope>NUCLEOTIDE SEQUENCE [LARGE SCALE GENOMIC DNA]</scope>
</reference>
<gene>
    <name evidence="2" type="primary">SSCI00760.1</name>
</gene>
<proteinExistence type="predicted"/>
<protein>
    <submittedName>
        <fullName evidence="2">Uncharacterized protein</fullName>
    </submittedName>
</protein>
<keyword evidence="3" id="KW-1185">Reference proteome</keyword>
<dbReference type="AlphaFoldDB" id="A0A0F7RRH9"/>